<sequence>MTDSLGWRKKLGILVPSTNTSVQPEFDSMRPHGVTNHISRIRIPNIPLRNDADFSELIRLIGAAQTEAVDSIMSCEPDRLVLGISAETFWDGLEASRRLKRELEEHSRLAVSMGADACQVALRLYGAKRLGVVTPYQPVGDRNVVRFFEECGFSVAKIIGLKCDSPVSIAHVSEARLAEAIRQVDGPGVDAIVQVGTNLAMARLAGFAEVWLGKPVMAINTAIYWHALRESGIDDKVAGWGSLLLDH</sequence>
<dbReference type="PIRSF" id="PIRSF015736">
    <property type="entry name" value="MI"/>
    <property type="match status" value="1"/>
</dbReference>
<comment type="caution">
    <text evidence="1">The sequence shown here is derived from an EMBL/GenBank/DDBJ whole genome shotgun (WGS) entry which is preliminary data.</text>
</comment>
<name>A0A5C8PNZ2_9HYPH</name>
<dbReference type="PANTHER" id="PTHR40267:SF1">
    <property type="entry name" value="BLR3294 PROTEIN"/>
    <property type="match status" value="1"/>
</dbReference>
<evidence type="ECO:0000313" key="2">
    <source>
        <dbReference type="Proteomes" id="UP000321638"/>
    </source>
</evidence>
<protein>
    <submittedName>
        <fullName evidence="1">Arylmalonate decarboxylase</fullName>
    </submittedName>
</protein>
<dbReference type="RefSeq" id="WP_147847215.1">
    <property type="nucleotide sequence ID" value="NZ_VDUZ01000011.1"/>
</dbReference>
<gene>
    <name evidence="1" type="ORF">FHP25_12220</name>
</gene>
<dbReference type="Proteomes" id="UP000321638">
    <property type="component" value="Unassembled WGS sequence"/>
</dbReference>
<keyword evidence="2" id="KW-1185">Reference proteome</keyword>
<organism evidence="1 2">
    <name type="scientific">Vineibacter terrae</name>
    <dbReference type="NCBI Taxonomy" id="2586908"/>
    <lineage>
        <taxon>Bacteria</taxon>
        <taxon>Pseudomonadati</taxon>
        <taxon>Pseudomonadota</taxon>
        <taxon>Alphaproteobacteria</taxon>
        <taxon>Hyphomicrobiales</taxon>
        <taxon>Vineibacter</taxon>
    </lineage>
</organism>
<accession>A0A5C8PNZ2</accession>
<dbReference type="OrthoDB" id="9816064at2"/>
<dbReference type="InterPro" id="IPR026286">
    <property type="entry name" value="MaiA/AMDase"/>
</dbReference>
<proteinExistence type="predicted"/>
<dbReference type="PANTHER" id="PTHR40267">
    <property type="entry name" value="BLR3294 PROTEIN"/>
    <property type="match status" value="1"/>
</dbReference>
<evidence type="ECO:0000313" key="1">
    <source>
        <dbReference type="EMBL" id="TXL76406.1"/>
    </source>
</evidence>
<reference evidence="1 2" key="1">
    <citation type="submission" date="2019-06" db="EMBL/GenBank/DDBJ databases">
        <title>New taxonomy in bacterial strain CC-CFT640, isolated from vineyard.</title>
        <authorList>
            <person name="Lin S.-Y."/>
            <person name="Tsai C.-F."/>
            <person name="Young C.-C."/>
        </authorList>
    </citation>
    <scope>NUCLEOTIDE SEQUENCE [LARGE SCALE GENOMIC DNA]</scope>
    <source>
        <strain evidence="1 2">CC-CFT640</strain>
    </source>
</reference>
<dbReference type="Pfam" id="PF17645">
    <property type="entry name" value="Amdase"/>
    <property type="match status" value="1"/>
</dbReference>
<dbReference type="EMBL" id="VDUZ01000011">
    <property type="protein sequence ID" value="TXL76406.1"/>
    <property type="molecule type" value="Genomic_DNA"/>
</dbReference>
<dbReference type="Gene3D" id="3.40.50.12500">
    <property type="match status" value="1"/>
</dbReference>
<dbReference type="AlphaFoldDB" id="A0A5C8PNZ2"/>
<dbReference type="InterPro" id="IPR053714">
    <property type="entry name" value="Iso_Racemase_Enz_sf"/>
</dbReference>